<reference evidence="1" key="1">
    <citation type="submission" date="2022-04" db="EMBL/GenBank/DDBJ databases">
        <title>Genome of the entomopathogenic fungus Entomophthora muscae.</title>
        <authorList>
            <person name="Elya C."/>
            <person name="Lovett B.R."/>
            <person name="Lee E."/>
            <person name="Macias A.M."/>
            <person name="Hajek A.E."/>
            <person name="De Bivort B.L."/>
            <person name="Kasson M.T."/>
            <person name="De Fine Licht H.H."/>
            <person name="Stajich J.E."/>
        </authorList>
    </citation>
    <scope>NUCLEOTIDE SEQUENCE</scope>
    <source>
        <strain evidence="1">Berkeley</strain>
    </source>
</reference>
<organism evidence="1 2">
    <name type="scientific">Entomophthora muscae</name>
    <dbReference type="NCBI Taxonomy" id="34485"/>
    <lineage>
        <taxon>Eukaryota</taxon>
        <taxon>Fungi</taxon>
        <taxon>Fungi incertae sedis</taxon>
        <taxon>Zoopagomycota</taxon>
        <taxon>Entomophthoromycotina</taxon>
        <taxon>Entomophthoromycetes</taxon>
        <taxon>Entomophthorales</taxon>
        <taxon>Entomophthoraceae</taxon>
        <taxon>Entomophthora</taxon>
    </lineage>
</organism>
<sequence>MHLLCAAVVVTPAGQNRVSATQVPIEEEDGRGEFNSDAALIQPVKGAQAARVQSINPWVPKMTQKPTKVTTIKTVRNKEVEVTSYVFDPMYHQELVLSAIMKKVKPVLDTSYEPYVSDGNQEDNNEPEFYRTVERQLVLKKIAAFYNKVPMLCAPVSNQDLDLTTPANPAQKRIPDIKCIILLRLIRESGDYKAAAALVEVDPKYTSKVFVISENLILAMCMEKYQLQDSNTRSLRAGCLNFFVLKSETDLTLEELLRPTTMEPLILRPCL</sequence>
<keyword evidence="2" id="KW-1185">Reference proteome</keyword>
<proteinExistence type="predicted"/>
<dbReference type="Proteomes" id="UP001165960">
    <property type="component" value="Unassembled WGS sequence"/>
</dbReference>
<comment type="caution">
    <text evidence="1">The sequence shown here is derived from an EMBL/GenBank/DDBJ whole genome shotgun (WGS) entry which is preliminary data.</text>
</comment>
<dbReference type="EMBL" id="QTSX02003047">
    <property type="protein sequence ID" value="KAJ9072140.1"/>
    <property type="molecule type" value="Genomic_DNA"/>
</dbReference>
<protein>
    <submittedName>
        <fullName evidence="1">Uncharacterized protein</fullName>
    </submittedName>
</protein>
<evidence type="ECO:0000313" key="1">
    <source>
        <dbReference type="EMBL" id="KAJ9072140.1"/>
    </source>
</evidence>
<evidence type="ECO:0000313" key="2">
    <source>
        <dbReference type="Proteomes" id="UP001165960"/>
    </source>
</evidence>
<accession>A0ACC2TC14</accession>
<name>A0ACC2TC14_9FUNG</name>
<gene>
    <name evidence="1" type="ORF">DSO57_1030301</name>
</gene>